<dbReference type="GO" id="GO:0000981">
    <property type="term" value="F:DNA-binding transcription factor activity, RNA polymerase II-specific"/>
    <property type="evidence" value="ECO:0007669"/>
    <property type="project" value="InterPro"/>
</dbReference>
<name>A0A177CL97_9PLEO</name>
<evidence type="ECO:0000256" key="2">
    <source>
        <dbReference type="ARBA" id="ARBA00022723"/>
    </source>
</evidence>
<evidence type="ECO:0000256" key="8">
    <source>
        <dbReference type="SAM" id="MobiDB-lite"/>
    </source>
</evidence>
<evidence type="ECO:0000313" key="11">
    <source>
        <dbReference type="Proteomes" id="UP000077069"/>
    </source>
</evidence>
<reference evidence="10 11" key="1">
    <citation type="submission" date="2016-05" db="EMBL/GenBank/DDBJ databases">
        <title>Comparative analysis of secretome profiles of manganese(II)-oxidizing ascomycete fungi.</title>
        <authorList>
            <consortium name="DOE Joint Genome Institute"/>
            <person name="Zeiner C.A."/>
            <person name="Purvine S.O."/>
            <person name="Zink E.M."/>
            <person name="Wu S."/>
            <person name="Pasa-Tolic L."/>
            <person name="Chaput D.L."/>
            <person name="Haridas S."/>
            <person name="Grigoriev I.V."/>
            <person name="Santelli C.M."/>
            <person name="Hansel C.M."/>
        </authorList>
    </citation>
    <scope>NUCLEOTIDE SEQUENCE [LARGE SCALE GENOMIC DNA]</scope>
    <source>
        <strain evidence="10 11">AP3s5-JAC2a</strain>
    </source>
</reference>
<evidence type="ECO:0000259" key="9">
    <source>
        <dbReference type="PROSITE" id="PS50048"/>
    </source>
</evidence>
<keyword evidence="11" id="KW-1185">Reference proteome</keyword>
<keyword evidence="5" id="KW-0238">DNA-binding</keyword>
<dbReference type="PROSITE" id="PS00463">
    <property type="entry name" value="ZN2_CY6_FUNGAL_1"/>
    <property type="match status" value="1"/>
</dbReference>
<dbReference type="SMART" id="SM00906">
    <property type="entry name" value="Fungal_trans"/>
    <property type="match status" value="1"/>
</dbReference>
<dbReference type="SMART" id="SM00066">
    <property type="entry name" value="GAL4"/>
    <property type="match status" value="1"/>
</dbReference>
<dbReference type="CDD" id="cd00067">
    <property type="entry name" value="GAL4"/>
    <property type="match status" value="1"/>
</dbReference>
<dbReference type="EMBL" id="KV441551">
    <property type="protein sequence ID" value="OAG07630.1"/>
    <property type="molecule type" value="Genomic_DNA"/>
</dbReference>
<dbReference type="GO" id="GO:0008270">
    <property type="term" value="F:zinc ion binding"/>
    <property type="evidence" value="ECO:0007669"/>
    <property type="project" value="InterPro"/>
</dbReference>
<evidence type="ECO:0000256" key="7">
    <source>
        <dbReference type="ARBA" id="ARBA00023242"/>
    </source>
</evidence>
<evidence type="ECO:0000256" key="6">
    <source>
        <dbReference type="ARBA" id="ARBA00023163"/>
    </source>
</evidence>
<sequence>MARGTAIKEEDDNGSAGEPRASKRRCVQSACVPCRKRKSKCDGGTPVCATCTAVYKTPCHYDADSESRRTKTGSKREAATAAQATTSAPAHDSAHFLLNTIRTLPEAEVHELVQHIRKDRSIDVAAVADAWRKTAVLPASTPVGEPQSLESELSMLLGKPAMTRTGESRYFGHTSNMSLVPEDESYTRARAPAAERKSPTWTSVTSDLAFVERLLDLYFRWSHSFYVIFSRECFYMDFRSGRQKYCSALLVNAMLAYGCHFTDDPAGRTDPDNFRTAGDHFFEEARRLLYENEASSLTTVQALCVMAMREPSAGRDSSGFAYIGRAMRMAIEMGLHLKNSASPAMGLTPSEHEVRKVTFWGCFTVDTVWSICIGRITQLPRVAITLDKPILDEPPSGLNQEAYPGSSHVSPSTVTSRMFLQEFSTLSELINDNNYMFYAPSARLTDVKLIACHNKYLEWFKNLPPPLRLDSGGQPQPHIIVLHMLYHTAIGQLFRPMLKIDLINFRLKPRDACIEAANAVSELLRQYRSYYPMRTCQLVLTHILLTTCIVHLTFSKDAQFSSSSYRYLVEGLQALEDLSVCHWFGARAWRIIYETSKAWDLGFPEELKNSKLIPKAGNLDGVLESSIVLPRVNTNTANRARVGTVESPVSAPAAHPTRRESLSMFTRSDRKNLQLPSHPASTQGGNLLRSQTQHRGSLPHILPYSASNATPQPDIPTTHPSTGSAETLFWNPLPTALGAPILPRNSYPVGPMDLDNVLGNNNEWDRFSRDGFKMSETWNHDQANAYGGSGEAGYPQVSGESDGYASAEVAQFNGTGHMVGHVSEVQQGGGQAFDASWWSGDGNLDR</sequence>
<feature type="domain" description="Zn(2)-C6 fungal-type" evidence="9">
    <location>
        <begin position="30"/>
        <end position="61"/>
    </location>
</feature>
<keyword evidence="4" id="KW-0805">Transcription regulation</keyword>
<dbReference type="Pfam" id="PF00172">
    <property type="entry name" value="Zn_clus"/>
    <property type="match status" value="1"/>
</dbReference>
<feature type="compositionally biased region" description="Low complexity" evidence="8">
    <location>
        <begin position="79"/>
        <end position="90"/>
    </location>
</feature>
<feature type="region of interest" description="Disordered" evidence="8">
    <location>
        <begin position="670"/>
        <end position="722"/>
    </location>
</feature>
<organism evidence="10 11">
    <name type="scientific">Paraphaeosphaeria sporulosa</name>
    <dbReference type="NCBI Taxonomy" id="1460663"/>
    <lineage>
        <taxon>Eukaryota</taxon>
        <taxon>Fungi</taxon>
        <taxon>Dikarya</taxon>
        <taxon>Ascomycota</taxon>
        <taxon>Pezizomycotina</taxon>
        <taxon>Dothideomycetes</taxon>
        <taxon>Pleosporomycetidae</taxon>
        <taxon>Pleosporales</taxon>
        <taxon>Massarineae</taxon>
        <taxon>Didymosphaeriaceae</taxon>
        <taxon>Paraphaeosphaeria</taxon>
    </lineage>
</organism>
<dbReference type="InterPro" id="IPR036864">
    <property type="entry name" value="Zn2-C6_fun-type_DNA-bd_sf"/>
</dbReference>
<dbReference type="Proteomes" id="UP000077069">
    <property type="component" value="Unassembled WGS sequence"/>
</dbReference>
<evidence type="ECO:0000313" key="10">
    <source>
        <dbReference type="EMBL" id="OAG07630.1"/>
    </source>
</evidence>
<feature type="region of interest" description="Disordered" evidence="8">
    <location>
        <begin position="643"/>
        <end position="662"/>
    </location>
</feature>
<dbReference type="Gene3D" id="4.10.240.10">
    <property type="entry name" value="Zn(2)-C6 fungal-type DNA-binding domain"/>
    <property type="match status" value="1"/>
</dbReference>
<dbReference type="STRING" id="1460663.A0A177CL97"/>
<keyword evidence="6" id="KW-0804">Transcription</keyword>
<dbReference type="SUPFAM" id="SSF57701">
    <property type="entry name" value="Zn2/Cys6 DNA-binding domain"/>
    <property type="match status" value="1"/>
</dbReference>
<keyword evidence="2" id="KW-0479">Metal-binding</keyword>
<feature type="compositionally biased region" description="Polar residues" evidence="8">
    <location>
        <begin position="679"/>
        <end position="695"/>
    </location>
</feature>
<dbReference type="InterPro" id="IPR001138">
    <property type="entry name" value="Zn2Cys6_DnaBD"/>
</dbReference>
<dbReference type="PANTHER" id="PTHR31313">
    <property type="entry name" value="TY1 ENHANCER ACTIVATOR"/>
    <property type="match status" value="1"/>
</dbReference>
<keyword evidence="3" id="KW-0862">Zinc</keyword>
<dbReference type="Pfam" id="PF04082">
    <property type="entry name" value="Fungal_trans"/>
    <property type="match status" value="1"/>
</dbReference>
<dbReference type="GO" id="GO:0003677">
    <property type="term" value="F:DNA binding"/>
    <property type="evidence" value="ECO:0007669"/>
    <property type="project" value="UniProtKB-KW"/>
</dbReference>
<dbReference type="GeneID" id="28770593"/>
<dbReference type="InParanoid" id="A0A177CL97"/>
<dbReference type="PROSITE" id="PS50048">
    <property type="entry name" value="ZN2_CY6_FUNGAL_2"/>
    <property type="match status" value="1"/>
</dbReference>
<dbReference type="GO" id="GO:0006351">
    <property type="term" value="P:DNA-templated transcription"/>
    <property type="evidence" value="ECO:0007669"/>
    <property type="project" value="InterPro"/>
</dbReference>
<dbReference type="FunCoup" id="A0A177CL97">
    <property type="interactions" value="214"/>
</dbReference>
<keyword evidence="7" id="KW-0539">Nucleus</keyword>
<dbReference type="CDD" id="cd12148">
    <property type="entry name" value="fungal_TF_MHR"/>
    <property type="match status" value="1"/>
</dbReference>
<protein>
    <recommendedName>
        <fullName evidence="9">Zn(2)-C6 fungal-type domain-containing protein</fullName>
    </recommendedName>
</protein>
<proteinExistence type="predicted"/>
<dbReference type="PANTHER" id="PTHR31313:SF81">
    <property type="entry name" value="TY1 ENHANCER ACTIVATOR"/>
    <property type="match status" value="1"/>
</dbReference>
<dbReference type="GO" id="GO:0005634">
    <property type="term" value="C:nucleus"/>
    <property type="evidence" value="ECO:0007669"/>
    <property type="project" value="UniProtKB-SubCell"/>
</dbReference>
<dbReference type="AlphaFoldDB" id="A0A177CL97"/>
<feature type="compositionally biased region" description="Basic and acidic residues" evidence="8">
    <location>
        <begin position="62"/>
        <end position="78"/>
    </location>
</feature>
<evidence type="ECO:0000256" key="4">
    <source>
        <dbReference type="ARBA" id="ARBA00023015"/>
    </source>
</evidence>
<feature type="region of interest" description="Disordered" evidence="8">
    <location>
        <begin position="62"/>
        <end position="91"/>
    </location>
</feature>
<comment type="subcellular location">
    <subcellularLocation>
        <location evidence="1">Nucleus</location>
    </subcellularLocation>
</comment>
<evidence type="ECO:0000256" key="3">
    <source>
        <dbReference type="ARBA" id="ARBA00022833"/>
    </source>
</evidence>
<feature type="region of interest" description="Disordered" evidence="8">
    <location>
        <begin position="1"/>
        <end position="23"/>
    </location>
</feature>
<dbReference type="InterPro" id="IPR007219">
    <property type="entry name" value="XnlR_reg_dom"/>
</dbReference>
<dbReference type="RefSeq" id="XP_018037995.1">
    <property type="nucleotide sequence ID" value="XM_018187107.1"/>
</dbReference>
<dbReference type="InterPro" id="IPR051615">
    <property type="entry name" value="Transcr_Regulatory_Elem"/>
</dbReference>
<dbReference type="OrthoDB" id="2162761at2759"/>
<evidence type="ECO:0000256" key="5">
    <source>
        <dbReference type="ARBA" id="ARBA00023125"/>
    </source>
</evidence>
<gene>
    <name evidence="10" type="ORF">CC84DRAFT_703067</name>
</gene>
<evidence type="ECO:0000256" key="1">
    <source>
        <dbReference type="ARBA" id="ARBA00004123"/>
    </source>
</evidence>
<accession>A0A177CL97</accession>